<evidence type="ECO:0000256" key="1">
    <source>
        <dbReference type="SAM" id="MobiDB-lite"/>
    </source>
</evidence>
<feature type="region of interest" description="Disordered" evidence="1">
    <location>
        <begin position="1"/>
        <end position="29"/>
    </location>
</feature>
<keyword evidence="3" id="KW-1185">Reference proteome</keyword>
<proteinExistence type="predicted"/>
<gene>
    <name evidence="2" type="ORF">RchiOBHm_Chr2g0145471</name>
</gene>
<sequence length="110" mass="11953">MVTVQVHGLDKTPSSATSEQEEKGADSNHNYMQSNYRFDCLILGHHLCLLVQKVTGSDFSAAEKMDAFSKKDDLSGYALLPLMVMYNSLTCKSKPSGWKSSGGDPCGDSN</sequence>
<dbReference type="Gramene" id="PRQ51533">
    <property type="protein sequence ID" value="PRQ51533"/>
    <property type="gene ID" value="RchiOBHm_Chr2g0145471"/>
</dbReference>
<organism evidence="2 3">
    <name type="scientific">Rosa chinensis</name>
    <name type="common">China rose</name>
    <dbReference type="NCBI Taxonomy" id="74649"/>
    <lineage>
        <taxon>Eukaryota</taxon>
        <taxon>Viridiplantae</taxon>
        <taxon>Streptophyta</taxon>
        <taxon>Embryophyta</taxon>
        <taxon>Tracheophyta</taxon>
        <taxon>Spermatophyta</taxon>
        <taxon>Magnoliopsida</taxon>
        <taxon>eudicotyledons</taxon>
        <taxon>Gunneridae</taxon>
        <taxon>Pentapetalae</taxon>
        <taxon>rosids</taxon>
        <taxon>fabids</taxon>
        <taxon>Rosales</taxon>
        <taxon>Rosaceae</taxon>
        <taxon>Rosoideae</taxon>
        <taxon>Rosoideae incertae sedis</taxon>
        <taxon>Rosa</taxon>
    </lineage>
</organism>
<dbReference type="EMBL" id="PDCK01000040">
    <property type="protein sequence ID" value="PRQ51533.1"/>
    <property type="molecule type" value="Genomic_DNA"/>
</dbReference>
<dbReference type="Proteomes" id="UP000238479">
    <property type="component" value="Chromosome 2"/>
</dbReference>
<evidence type="ECO:0000313" key="3">
    <source>
        <dbReference type="Proteomes" id="UP000238479"/>
    </source>
</evidence>
<name>A0A2P6RYP0_ROSCH</name>
<protein>
    <submittedName>
        <fullName evidence="2">Uncharacterized protein</fullName>
    </submittedName>
</protein>
<dbReference type="AlphaFoldDB" id="A0A2P6RYP0"/>
<reference evidence="2 3" key="1">
    <citation type="journal article" date="2018" name="Nat. Genet.">
        <title>The Rosa genome provides new insights in the design of modern roses.</title>
        <authorList>
            <person name="Bendahmane M."/>
        </authorList>
    </citation>
    <scope>NUCLEOTIDE SEQUENCE [LARGE SCALE GENOMIC DNA]</scope>
    <source>
        <strain evidence="3">cv. Old Blush</strain>
    </source>
</reference>
<comment type="caution">
    <text evidence="2">The sequence shown here is derived from an EMBL/GenBank/DDBJ whole genome shotgun (WGS) entry which is preliminary data.</text>
</comment>
<accession>A0A2P6RYP0</accession>
<evidence type="ECO:0000313" key="2">
    <source>
        <dbReference type="EMBL" id="PRQ51533.1"/>
    </source>
</evidence>